<dbReference type="EMBL" id="JACDUR010000008">
    <property type="protein sequence ID" value="MBA2896122.1"/>
    <property type="molecule type" value="Genomic_DNA"/>
</dbReference>
<name>A0A7W0HUM0_9ACTN</name>
<evidence type="ECO:0000313" key="10">
    <source>
        <dbReference type="EMBL" id="MBA2896122.1"/>
    </source>
</evidence>
<dbReference type="RefSeq" id="WP_181614844.1">
    <property type="nucleotide sequence ID" value="NZ_BAABAM010000007.1"/>
</dbReference>
<evidence type="ECO:0000313" key="11">
    <source>
        <dbReference type="Proteomes" id="UP000530928"/>
    </source>
</evidence>
<dbReference type="SUPFAM" id="SSF54534">
    <property type="entry name" value="FKBP-like"/>
    <property type="match status" value="2"/>
</dbReference>
<reference evidence="10 11" key="1">
    <citation type="submission" date="2020-07" db="EMBL/GenBank/DDBJ databases">
        <title>Genomic Encyclopedia of Type Strains, Phase IV (KMG-IV): sequencing the most valuable type-strain genomes for metagenomic binning, comparative biology and taxonomic classification.</title>
        <authorList>
            <person name="Goeker M."/>
        </authorList>
    </citation>
    <scope>NUCLEOTIDE SEQUENCE [LARGE SCALE GENOMIC DNA]</scope>
    <source>
        <strain evidence="10 11">DSM 45533</strain>
    </source>
</reference>
<keyword evidence="8" id="KW-0732">Signal</keyword>
<gene>
    <name evidence="10" type="ORF">HNR30_007513</name>
</gene>
<feature type="signal peptide" evidence="8">
    <location>
        <begin position="1"/>
        <end position="24"/>
    </location>
</feature>
<evidence type="ECO:0000256" key="4">
    <source>
        <dbReference type="ARBA" id="ARBA00023235"/>
    </source>
</evidence>
<protein>
    <recommendedName>
        <fullName evidence="6">Peptidyl-prolyl cis-trans isomerase</fullName>
        <ecNumber evidence="6">5.2.1.8</ecNumber>
    </recommendedName>
</protein>
<dbReference type="PROSITE" id="PS50059">
    <property type="entry name" value="FKBP_PPIASE"/>
    <property type="match status" value="1"/>
</dbReference>
<evidence type="ECO:0000256" key="6">
    <source>
        <dbReference type="RuleBase" id="RU003915"/>
    </source>
</evidence>
<comment type="similarity">
    <text evidence="2 6">Belongs to the FKBP-type PPIase family.</text>
</comment>
<evidence type="ECO:0000256" key="1">
    <source>
        <dbReference type="ARBA" id="ARBA00000971"/>
    </source>
</evidence>
<comment type="caution">
    <text evidence="10">The sequence shown here is derived from an EMBL/GenBank/DDBJ whole genome shotgun (WGS) entry which is preliminary data.</text>
</comment>
<evidence type="ECO:0000256" key="5">
    <source>
        <dbReference type="PROSITE-ProRule" id="PRU00277"/>
    </source>
</evidence>
<keyword evidence="11" id="KW-1185">Reference proteome</keyword>
<dbReference type="InterPro" id="IPR001179">
    <property type="entry name" value="PPIase_FKBP_dom"/>
</dbReference>
<keyword evidence="4 5" id="KW-0413">Isomerase</keyword>
<proteinExistence type="inferred from homology"/>
<evidence type="ECO:0000256" key="3">
    <source>
        <dbReference type="ARBA" id="ARBA00023110"/>
    </source>
</evidence>
<evidence type="ECO:0000256" key="2">
    <source>
        <dbReference type="ARBA" id="ARBA00006577"/>
    </source>
</evidence>
<evidence type="ECO:0000259" key="9">
    <source>
        <dbReference type="PROSITE" id="PS50059"/>
    </source>
</evidence>
<comment type="catalytic activity">
    <reaction evidence="1 5 6">
        <text>[protein]-peptidylproline (omega=180) = [protein]-peptidylproline (omega=0)</text>
        <dbReference type="Rhea" id="RHEA:16237"/>
        <dbReference type="Rhea" id="RHEA-COMP:10747"/>
        <dbReference type="Rhea" id="RHEA-COMP:10748"/>
        <dbReference type="ChEBI" id="CHEBI:83833"/>
        <dbReference type="ChEBI" id="CHEBI:83834"/>
        <dbReference type="EC" id="5.2.1.8"/>
    </reaction>
</comment>
<evidence type="ECO:0000256" key="8">
    <source>
        <dbReference type="SAM" id="SignalP"/>
    </source>
</evidence>
<dbReference type="InterPro" id="IPR046357">
    <property type="entry name" value="PPIase_dom_sf"/>
</dbReference>
<organism evidence="10 11">
    <name type="scientific">Nonomuraea soli</name>
    <dbReference type="NCBI Taxonomy" id="1032476"/>
    <lineage>
        <taxon>Bacteria</taxon>
        <taxon>Bacillati</taxon>
        <taxon>Actinomycetota</taxon>
        <taxon>Actinomycetes</taxon>
        <taxon>Streptosporangiales</taxon>
        <taxon>Streptosporangiaceae</taxon>
        <taxon>Nonomuraea</taxon>
    </lineage>
</organism>
<dbReference type="PANTHER" id="PTHR43811">
    <property type="entry name" value="FKBP-TYPE PEPTIDYL-PROLYL CIS-TRANS ISOMERASE FKPA"/>
    <property type="match status" value="1"/>
</dbReference>
<dbReference type="AlphaFoldDB" id="A0A7W0HUM0"/>
<dbReference type="Proteomes" id="UP000530928">
    <property type="component" value="Unassembled WGS sequence"/>
</dbReference>
<feature type="compositionally biased region" description="Low complexity" evidence="7">
    <location>
        <begin position="184"/>
        <end position="193"/>
    </location>
</feature>
<feature type="chain" id="PRO_5031116905" description="Peptidyl-prolyl cis-trans isomerase" evidence="8">
    <location>
        <begin position="25"/>
        <end position="302"/>
    </location>
</feature>
<dbReference type="Gene3D" id="3.10.50.40">
    <property type="match status" value="2"/>
</dbReference>
<dbReference type="PROSITE" id="PS51257">
    <property type="entry name" value="PROKAR_LIPOPROTEIN"/>
    <property type="match status" value="1"/>
</dbReference>
<dbReference type="Pfam" id="PF00254">
    <property type="entry name" value="FKBP_C"/>
    <property type="match status" value="1"/>
</dbReference>
<feature type="domain" description="PPIase FKBP-type" evidence="9">
    <location>
        <begin position="216"/>
        <end position="302"/>
    </location>
</feature>
<keyword evidence="3 5" id="KW-0697">Rotamase</keyword>
<dbReference type="EC" id="5.2.1.8" evidence="6"/>
<evidence type="ECO:0000256" key="7">
    <source>
        <dbReference type="SAM" id="MobiDB-lite"/>
    </source>
</evidence>
<feature type="region of interest" description="Disordered" evidence="7">
    <location>
        <begin position="162"/>
        <end position="193"/>
    </location>
</feature>
<accession>A0A7W0HUM0</accession>
<dbReference type="GO" id="GO:0003755">
    <property type="term" value="F:peptidyl-prolyl cis-trans isomerase activity"/>
    <property type="evidence" value="ECO:0007669"/>
    <property type="project" value="UniProtKB-UniRule"/>
</dbReference>
<dbReference type="PANTHER" id="PTHR43811:SF19">
    <property type="entry name" value="39 KDA FK506-BINDING NUCLEAR PROTEIN"/>
    <property type="match status" value="1"/>
</dbReference>
<sequence length="302" mass="31733">MRRRLAVLAAVPLLFAAACGSGSADSLQINGKLGAKPEAVFPAGDPVKVSSYQIIDPGKGAAFAKGQTVNAHYTVWDWDGKENKQRISSYTSSDTSPIKIDDRLPKVMLEGFTKTKAGGRFLAVVGPDSMSKEAAEAAKQAGEDPNKTQVFVIDPISAMPSAASGTETGEKVDGVTVVNPGGDKAPTLTTKTDLKPPTELISKVLITGTGAKVKETDTVLAHYTGKIWGTDKQFDSSWERGESAEFSLDGVIPGWKQGLKDVPAGSRVLLVIPPALGYGDQEQNGIPAKSTLVFVVDVLYGG</sequence>